<name>E1ZFY4_CHLVA</name>
<dbReference type="GO" id="GO:0004462">
    <property type="term" value="F:lactoylglutathione lyase activity"/>
    <property type="evidence" value="ECO:0007669"/>
    <property type="project" value="InterPro"/>
</dbReference>
<sequence>MSSRDAAGGGAEQDVGDVVHLEHVNLEVPDLDLARVFYAEGLGLTADPDTLGWQRGGPFVTWYNLGRQQLHICKGAAPQNTRGTIVLRLPSLARAAERLAALRPVLQDTAFSFSVQQQQQEPGQERQGDAAPAASRGDSITAADPWGQLFLLVESAPGFPFPAGIVELRLPCFPGTAHFIARFYSEQLGARVVECSGSGGGGESSRVLVGPGTCLRFEEDASLGELTPQGVEELWTGWHVAFYTTRFSAAFRQTLALGINQLDHPYRDKSPDLAAALANRQFRFKARHGGRGGRRRGWMSTTWMRLASAGSCSIVFKATFRGEMVAAKEVDLGRSAAVQELFVTEAERLHQLRHAHVVALYGVALSGPQGVLITEYCSGRDLHSALQLRKANSNNRLFGWYARGCYVALDICKALNFLHSKRVVHMDLKSANVLLTGTGTAKVADVGVARLRHATYLSELPTAVGTFSWMAPEVITGRRCTSAVDIYSFGVVLWEIATGQRPYRREMRMPAVPEECPQPAERPTAQQLMIQLEGLCNSRDK</sequence>
<dbReference type="InterPro" id="IPR000719">
    <property type="entry name" value="Prot_kinase_dom"/>
</dbReference>
<dbReference type="SUPFAM" id="SSF56112">
    <property type="entry name" value="Protein kinase-like (PK-like)"/>
    <property type="match status" value="1"/>
</dbReference>
<gene>
    <name evidence="4" type="ORF">CHLNCDRAFT_134418</name>
</gene>
<evidence type="ECO:0000256" key="2">
    <source>
        <dbReference type="SAM" id="MobiDB-lite"/>
    </source>
</evidence>
<evidence type="ECO:0000313" key="4">
    <source>
        <dbReference type="EMBL" id="EFN55370.1"/>
    </source>
</evidence>
<proteinExistence type="predicted"/>
<dbReference type="InParanoid" id="E1ZFY4"/>
<dbReference type="InterPro" id="IPR001245">
    <property type="entry name" value="Ser-Thr/Tyr_kinase_cat_dom"/>
</dbReference>
<dbReference type="Gene3D" id="1.10.510.10">
    <property type="entry name" value="Transferase(Phosphotransferase) domain 1"/>
    <property type="match status" value="1"/>
</dbReference>
<feature type="domain" description="Protein kinase" evidence="3">
    <location>
        <begin position="301"/>
        <end position="541"/>
    </location>
</feature>
<dbReference type="GO" id="GO:0005524">
    <property type="term" value="F:ATP binding"/>
    <property type="evidence" value="ECO:0007669"/>
    <property type="project" value="InterPro"/>
</dbReference>
<dbReference type="InterPro" id="IPR018146">
    <property type="entry name" value="Glyoxalase_1_CS"/>
</dbReference>
<dbReference type="SUPFAM" id="SSF54593">
    <property type="entry name" value="Glyoxalase/Bleomycin resistance protein/Dihydroxybiphenyl dioxygenase"/>
    <property type="match status" value="1"/>
</dbReference>
<dbReference type="eggNOG" id="KOG4721">
    <property type="taxonomic scope" value="Eukaryota"/>
</dbReference>
<dbReference type="GO" id="GO:0046872">
    <property type="term" value="F:metal ion binding"/>
    <property type="evidence" value="ECO:0007669"/>
    <property type="project" value="UniProtKB-KW"/>
</dbReference>
<reference evidence="4 5" key="1">
    <citation type="journal article" date="2010" name="Plant Cell">
        <title>The Chlorella variabilis NC64A genome reveals adaptation to photosymbiosis, coevolution with viruses, and cryptic sex.</title>
        <authorList>
            <person name="Blanc G."/>
            <person name="Duncan G."/>
            <person name="Agarkova I."/>
            <person name="Borodovsky M."/>
            <person name="Gurnon J."/>
            <person name="Kuo A."/>
            <person name="Lindquist E."/>
            <person name="Lucas S."/>
            <person name="Pangilinan J."/>
            <person name="Polle J."/>
            <person name="Salamov A."/>
            <person name="Terry A."/>
            <person name="Yamada T."/>
            <person name="Dunigan D.D."/>
            <person name="Grigoriev I.V."/>
            <person name="Claverie J.M."/>
            <person name="Van Etten J.L."/>
        </authorList>
    </citation>
    <scope>NUCLEOTIDE SEQUENCE [LARGE SCALE GENOMIC DNA]</scope>
    <source>
        <strain evidence="4 5">NC64A</strain>
    </source>
</reference>
<dbReference type="OrthoDB" id="2013833at2759"/>
<dbReference type="InterPro" id="IPR008271">
    <property type="entry name" value="Ser/Thr_kinase_AS"/>
</dbReference>
<dbReference type="Gene3D" id="3.10.180.10">
    <property type="entry name" value="2,3-Dihydroxybiphenyl 1,2-Dioxygenase, domain 1"/>
    <property type="match status" value="1"/>
</dbReference>
<dbReference type="PROSITE" id="PS00108">
    <property type="entry name" value="PROTEIN_KINASE_ST"/>
    <property type="match status" value="1"/>
</dbReference>
<dbReference type="GeneID" id="17354695"/>
<protein>
    <recommendedName>
        <fullName evidence="3">Protein kinase domain-containing protein</fullName>
    </recommendedName>
</protein>
<dbReference type="AlphaFoldDB" id="E1ZFY4"/>
<dbReference type="RefSeq" id="XP_005847472.1">
    <property type="nucleotide sequence ID" value="XM_005847410.1"/>
</dbReference>
<keyword evidence="1" id="KW-0479">Metal-binding</keyword>
<dbReference type="PROSITE" id="PS00934">
    <property type="entry name" value="GLYOXALASE_I_1"/>
    <property type="match status" value="1"/>
</dbReference>
<dbReference type="KEGG" id="cvr:CHLNCDRAFT_134418"/>
<dbReference type="PROSITE" id="PS50011">
    <property type="entry name" value="PROTEIN_KINASE_DOM"/>
    <property type="match status" value="1"/>
</dbReference>
<evidence type="ECO:0000259" key="3">
    <source>
        <dbReference type="PROSITE" id="PS50011"/>
    </source>
</evidence>
<dbReference type="Pfam" id="PF07714">
    <property type="entry name" value="PK_Tyr_Ser-Thr"/>
    <property type="match status" value="1"/>
</dbReference>
<dbReference type="STRING" id="554065.E1ZFY4"/>
<accession>E1ZFY4</accession>
<evidence type="ECO:0000313" key="5">
    <source>
        <dbReference type="Proteomes" id="UP000008141"/>
    </source>
</evidence>
<keyword evidence="5" id="KW-1185">Reference proteome</keyword>
<dbReference type="GO" id="GO:0004672">
    <property type="term" value="F:protein kinase activity"/>
    <property type="evidence" value="ECO:0007669"/>
    <property type="project" value="InterPro"/>
</dbReference>
<dbReference type="Proteomes" id="UP000008141">
    <property type="component" value="Unassembled WGS sequence"/>
</dbReference>
<dbReference type="PANTHER" id="PTHR40280:SF1">
    <property type="entry name" value="VOC DOMAIN-CONTAINING PROTEIN"/>
    <property type="match status" value="1"/>
</dbReference>
<dbReference type="InterPro" id="IPR011009">
    <property type="entry name" value="Kinase-like_dom_sf"/>
</dbReference>
<dbReference type="SMART" id="SM00220">
    <property type="entry name" value="S_TKc"/>
    <property type="match status" value="1"/>
</dbReference>
<dbReference type="PANTHER" id="PTHR40280">
    <property type="entry name" value="BLR6907 PROTEIN"/>
    <property type="match status" value="1"/>
</dbReference>
<feature type="region of interest" description="Disordered" evidence="2">
    <location>
        <begin position="114"/>
        <end position="138"/>
    </location>
</feature>
<dbReference type="InterPro" id="IPR029068">
    <property type="entry name" value="Glyas_Bleomycin-R_OHBP_Dase"/>
</dbReference>
<evidence type="ECO:0000256" key="1">
    <source>
        <dbReference type="ARBA" id="ARBA00022723"/>
    </source>
</evidence>
<dbReference type="EMBL" id="GL433845">
    <property type="protein sequence ID" value="EFN55370.1"/>
    <property type="molecule type" value="Genomic_DNA"/>
</dbReference>
<organism evidence="5">
    <name type="scientific">Chlorella variabilis</name>
    <name type="common">Green alga</name>
    <dbReference type="NCBI Taxonomy" id="554065"/>
    <lineage>
        <taxon>Eukaryota</taxon>
        <taxon>Viridiplantae</taxon>
        <taxon>Chlorophyta</taxon>
        <taxon>core chlorophytes</taxon>
        <taxon>Trebouxiophyceae</taxon>
        <taxon>Chlorellales</taxon>
        <taxon>Chlorellaceae</taxon>
        <taxon>Chlorella clade</taxon>
        <taxon>Chlorella</taxon>
    </lineage>
</organism>